<dbReference type="Gene3D" id="3.40.50.720">
    <property type="entry name" value="NAD(P)-binding Rossmann-like Domain"/>
    <property type="match status" value="1"/>
</dbReference>
<keyword evidence="4" id="KW-1185">Reference proteome</keyword>
<dbReference type="InterPro" id="IPR020904">
    <property type="entry name" value="Sc_DH/Rdtase_CS"/>
</dbReference>
<evidence type="ECO:0000256" key="1">
    <source>
        <dbReference type="ARBA" id="ARBA00006484"/>
    </source>
</evidence>
<dbReference type="RefSeq" id="WP_338599786.1">
    <property type="nucleotide sequence ID" value="NZ_AP028679.1"/>
</dbReference>
<dbReference type="FunFam" id="3.40.50.720:FF:000084">
    <property type="entry name" value="Short-chain dehydrogenase reductase"/>
    <property type="match status" value="1"/>
</dbReference>
<dbReference type="InterPro" id="IPR057326">
    <property type="entry name" value="KR_dom"/>
</dbReference>
<dbReference type="Proteomes" id="UP001366166">
    <property type="component" value="Chromosome"/>
</dbReference>
<dbReference type="Pfam" id="PF13561">
    <property type="entry name" value="adh_short_C2"/>
    <property type="match status" value="1"/>
</dbReference>
<dbReference type="SUPFAM" id="SSF51735">
    <property type="entry name" value="NAD(P)-binding Rossmann-fold domains"/>
    <property type="match status" value="1"/>
</dbReference>
<dbReference type="GO" id="GO:0032787">
    <property type="term" value="P:monocarboxylic acid metabolic process"/>
    <property type="evidence" value="ECO:0007669"/>
    <property type="project" value="UniProtKB-ARBA"/>
</dbReference>
<comment type="similarity">
    <text evidence="1">Belongs to the short-chain dehydrogenases/reductases (SDR) family.</text>
</comment>
<reference evidence="4" key="1">
    <citation type="journal article" date="2023" name="Arch. Microbiol.">
        <title>Desulfoferula mesophilus gen. nov. sp. nov., a mesophilic sulfate-reducing bacterium isolated from a brackish lake sediment.</title>
        <authorList>
            <person name="Watanabe T."/>
            <person name="Yabe T."/>
            <person name="Tsuji J.M."/>
            <person name="Fukui M."/>
        </authorList>
    </citation>
    <scope>NUCLEOTIDE SEQUENCE [LARGE SCALE GENOMIC DNA]</scope>
    <source>
        <strain evidence="4">12FAK</strain>
    </source>
</reference>
<dbReference type="PRINTS" id="PR00081">
    <property type="entry name" value="GDHRDH"/>
</dbReference>
<gene>
    <name evidence="3" type="primary">fabG-2</name>
    <name evidence="3" type="ORF">FAK_24840</name>
</gene>
<dbReference type="InterPro" id="IPR050259">
    <property type="entry name" value="SDR"/>
</dbReference>
<dbReference type="PANTHER" id="PTHR42879:SF2">
    <property type="entry name" value="3-OXOACYL-[ACYL-CARRIER-PROTEIN] REDUCTASE FABG"/>
    <property type="match status" value="1"/>
</dbReference>
<dbReference type="InterPro" id="IPR036291">
    <property type="entry name" value="NAD(P)-bd_dom_sf"/>
</dbReference>
<evidence type="ECO:0000313" key="3">
    <source>
        <dbReference type="EMBL" id="BEQ15418.1"/>
    </source>
</evidence>
<dbReference type="AlphaFoldDB" id="A0AAU9F0B1"/>
<organism evidence="3 4">
    <name type="scientific">Desulfoferula mesophila</name>
    <dbReference type="NCBI Taxonomy" id="3058419"/>
    <lineage>
        <taxon>Bacteria</taxon>
        <taxon>Pseudomonadati</taxon>
        <taxon>Thermodesulfobacteriota</taxon>
        <taxon>Desulfarculia</taxon>
        <taxon>Desulfarculales</taxon>
        <taxon>Desulfarculaceae</taxon>
        <taxon>Desulfoferula</taxon>
    </lineage>
</organism>
<dbReference type="KEGG" id="dmp:FAK_24840"/>
<dbReference type="EMBL" id="AP028679">
    <property type="protein sequence ID" value="BEQ15418.1"/>
    <property type="molecule type" value="Genomic_DNA"/>
</dbReference>
<accession>A0AAU9F0B1</accession>
<evidence type="ECO:0000259" key="2">
    <source>
        <dbReference type="SMART" id="SM00822"/>
    </source>
</evidence>
<dbReference type="PANTHER" id="PTHR42879">
    <property type="entry name" value="3-OXOACYL-(ACYL-CARRIER-PROTEIN) REDUCTASE"/>
    <property type="match status" value="1"/>
</dbReference>
<proteinExistence type="inferred from homology"/>
<evidence type="ECO:0000313" key="4">
    <source>
        <dbReference type="Proteomes" id="UP001366166"/>
    </source>
</evidence>
<dbReference type="NCBIfam" id="NF005559">
    <property type="entry name" value="PRK07231.1"/>
    <property type="match status" value="1"/>
</dbReference>
<dbReference type="PROSITE" id="PS00061">
    <property type="entry name" value="ADH_SHORT"/>
    <property type="match status" value="1"/>
</dbReference>
<dbReference type="PRINTS" id="PR00080">
    <property type="entry name" value="SDRFAMILY"/>
</dbReference>
<sequence length="247" mass="25444">MDFNTEVALVTGAGRGIGLAVAEKLGNLGAAVVLADQDLTGAEAGALAIEGAGGRATALAMDVRRAEDWQEVVAEAVRRYGPLSVLVNNAGFDRPGGVAKLDRCDFEAVLEVHLTSCLLGMQTVLPVFAQAGQGAIVNVSSVYAKIGGQGEAAYSAAKAGMVGLTKSAAREMARQGVRVNCVLPGLTNTPAIRAMMSEKIKAKLLAETPLRRMAQPGEIANVIAFLASSEASFVTGAAWEVSGGWNM</sequence>
<name>A0AAU9F0B1_9BACT</name>
<dbReference type="SMART" id="SM00822">
    <property type="entry name" value="PKS_KR"/>
    <property type="match status" value="1"/>
</dbReference>
<protein>
    <submittedName>
        <fullName evidence="3">Beta-ketoacyl-ACP reductase</fullName>
    </submittedName>
</protein>
<dbReference type="InterPro" id="IPR002347">
    <property type="entry name" value="SDR_fam"/>
</dbReference>
<feature type="domain" description="Ketoreductase" evidence="2">
    <location>
        <begin position="6"/>
        <end position="189"/>
    </location>
</feature>